<dbReference type="AlphaFoldDB" id="A0A0D2N8E9"/>
<dbReference type="OrthoDB" id="4310724at2759"/>
<comment type="similarity">
    <text evidence="2">Belongs to the class I-like SAM-binding methyltransferase superfamily. Erg6/SMT family.</text>
</comment>
<evidence type="ECO:0000256" key="2">
    <source>
        <dbReference type="ARBA" id="ARBA00038188"/>
    </source>
</evidence>
<dbReference type="EMBL" id="KN817806">
    <property type="protein sequence ID" value="KJA13006.1"/>
    <property type="molecule type" value="Genomic_DNA"/>
</dbReference>
<dbReference type="PANTHER" id="PTHR44068:SF1">
    <property type="entry name" value="HYPOTHETICAL LOC100005854"/>
    <property type="match status" value="1"/>
</dbReference>
<keyword evidence="1" id="KW-0808">Transferase</keyword>
<dbReference type="SUPFAM" id="SSF53335">
    <property type="entry name" value="S-adenosyl-L-methionine-dependent methyltransferases"/>
    <property type="match status" value="1"/>
</dbReference>
<accession>A0A0D2N8E9</accession>
<feature type="non-terminal residue" evidence="3">
    <location>
        <position position="1"/>
    </location>
</feature>
<dbReference type="GO" id="GO:0003838">
    <property type="term" value="F:sterol 24-C-methyltransferase activity"/>
    <property type="evidence" value="ECO:0007669"/>
    <property type="project" value="TreeGrafter"/>
</dbReference>
<dbReference type="Gene3D" id="3.40.50.150">
    <property type="entry name" value="Vaccinia Virus protein VP39"/>
    <property type="match status" value="1"/>
</dbReference>
<name>A0A0D2N8E9_HYPSF</name>
<evidence type="ECO:0008006" key="5">
    <source>
        <dbReference type="Google" id="ProtNLM"/>
    </source>
</evidence>
<dbReference type="InterPro" id="IPR050447">
    <property type="entry name" value="Erg6_SMT_methyltransf"/>
</dbReference>
<reference evidence="4" key="1">
    <citation type="submission" date="2014-04" db="EMBL/GenBank/DDBJ databases">
        <title>Evolutionary Origins and Diversification of the Mycorrhizal Mutualists.</title>
        <authorList>
            <consortium name="DOE Joint Genome Institute"/>
            <consortium name="Mycorrhizal Genomics Consortium"/>
            <person name="Kohler A."/>
            <person name="Kuo A."/>
            <person name="Nagy L.G."/>
            <person name="Floudas D."/>
            <person name="Copeland A."/>
            <person name="Barry K.W."/>
            <person name="Cichocki N."/>
            <person name="Veneault-Fourrey C."/>
            <person name="LaButti K."/>
            <person name="Lindquist E.A."/>
            <person name="Lipzen A."/>
            <person name="Lundell T."/>
            <person name="Morin E."/>
            <person name="Murat C."/>
            <person name="Riley R."/>
            <person name="Ohm R."/>
            <person name="Sun H."/>
            <person name="Tunlid A."/>
            <person name="Henrissat B."/>
            <person name="Grigoriev I.V."/>
            <person name="Hibbett D.S."/>
            <person name="Martin F."/>
        </authorList>
    </citation>
    <scope>NUCLEOTIDE SEQUENCE [LARGE SCALE GENOMIC DNA]</scope>
    <source>
        <strain evidence="4">FD-334 SS-4</strain>
    </source>
</reference>
<keyword evidence="4" id="KW-1185">Reference proteome</keyword>
<sequence>IHFPRFYKGEAFLPSLARLGHYQMTLRPRIRMPTVGASNGGPVREHAQFMDREIIGLNNKDFQMQRARKYTTKAGLEGQVLFVKDDVVKVSKQFGENSFDAVYVMVHAPPCGVCVGIFKALESEGVFGVYEWAMTDG</sequence>
<protein>
    <recommendedName>
        <fullName evidence="5">Methyltransferase type 11 domain-containing protein</fullName>
    </recommendedName>
</protein>
<organism evidence="3 4">
    <name type="scientific">Hypholoma sublateritium (strain FD-334 SS-4)</name>
    <dbReference type="NCBI Taxonomy" id="945553"/>
    <lineage>
        <taxon>Eukaryota</taxon>
        <taxon>Fungi</taxon>
        <taxon>Dikarya</taxon>
        <taxon>Basidiomycota</taxon>
        <taxon>Agaricomycotina</taxon>
        <taxon>Agaricomycetes</taxon>
        <taxon>Agaricomycetidae</taxon>
        <taxon>Agaricales</taxon>
        <taxon>Agaricineae</taxon>
        <taxon>Strophariaceae</taxon>
        <taxon>Hypholoma</taxon>
    </lineage>
</organism>
<dbReference type="PANTHER" id="PTHR44068">
    <property type="entry name" value="ZGC:194242"/>
    <property type="match status" value="1"/>
</dbReference>
<dbReference type="GO" id="GO:0005783">
    <property type="term" value="C:endoplasmic reticulum"/>
    <property type="evidence" value="ECO:0007669"/>
    <property type="project" value="TreeGrafter"/>
</dbReference>
<evidence type="ECO:0000256" key="1">
    <source>
        <dbReference type="ARBA" id="ARBA00022679"/>
    </source>
</evidence>
<dbReference type="GO" id="GO:0006696">
    <property type="term" value="P:ergosterol biosynthetic process"/>
    <property type="evidence" value="ECO:0007669"/>
    <property type="project" value="TreeGrafter"/>
</dbReference>
<proteinExistence type="inferred from homology"/>
<dbReference type="STRING" id="945553.A0A0D2N8E9"/>
<evidence type="ECO:0000313" key="3">
    <source>
        <dbReference type="EMBL" id="KJA13006.1"/>
    </source>
</evidence>
<gene>
    <name evidence="3" type="ORF">HYPSUDRAFT_152053</name>
</gene>
<dbReference type="Proteomes" id="UP000054270">
    <property type="component" value="Unassembled WGS sequence"/>
</dbReference>
<dbReference type="InterPro" id="IPR029063">
    <property type="entry name" value="SAM-dependent_MTases_sf"/>
</dbReference>
<evidence type="ECO:0000313" key="4">
    <source>
        <dbReference type="Proteomes" id="UP000054270"/>
    </source>
</evidence>